<dbReference type="InterPro" id="IPR043502">
    <property type="entry name" value="DNA/RNA_pol_sf"/>
</dbReference>
<dbReference type="STRING" id="4097.A0A1S3Y5P0"/>
<organism evidence="1">
    <name type="scientific">Nicotiana tabacum</name>
    <name type="common">Common tobacco</name>
    <dbReference type="NCBI Taxonomy" id="4097"/>
    <lineage>
        <taxon>Eukaryota</taxon>
        <taxon>Viridiplantae</taxon>
        <taxon>Streptophyta</taxon>
        <taxon>Embryophyta</taxon>
        <taxon>Tracheophyta</taxon>
        <taxon>Spermatophyta</taxon>
        <taxon>Magnoliopsida</taxon>
        <taxon>eudicotyledons</taxon>
        <taxon>Gunneridae</taxon>
        <taxon>Pentapetalae</taxon>
        <taxon>asterids</taxon>
        <taxon>lamiids</taxon>
        <taxon>Solanales</taxon>
        <taxon>Solanaceae</taxon>
        <taxon>Nicotianoideae</taxon>
        <taxon>Nicotianeae</taxon>
        <taxon>Nicotiana</taxon>
    </lineage>
</organism>
<dbReference type="OMA" id="KYICELL"/>
<reference evidence="1" key="1">
    <citation type="submission" date="2025-08" db="UniProtKB">
        <authorList>
            <consortium name="RefSeq"/>
        </authorList>
    </citation>
    <scope>IDENTIFICATION</scope>
</reference>
<dbReference type="AlphaFoldDB" id="A0A1S3Y5P0"/>
<accession>A0A1S3Y5P0</accession>
<name>A0A1S3Y5P0_TOBAC</name>
<dbReference type="RefSeq" id="XP_016447212.1">
    <property type="nucleotide sequence ID" value="XM_016591726.1"/>
</dbReference>
<dbReference type="KEGG" id="nta:107772234"/>
<dbReference type="OrthoDB" id="1288954at2759"/>
<dbReference type="PaxDb" id="4097-A0A1S3Y5P0"/>
<dbReference type="CDD" id="cd09272">
    <property type="entry name" value="RNase_HI_RT_Ty1"/>
    <property type="match status" value="1"/>
</dbReference>
<dbReference type="SUPFAM" id="SSF56672">
    <property type="entry name" value="DNA/RNA polymerases"/>
    <property type="match status" value="1"/>
</dbReference>
<gene>
    <name evidence="1" type="primary">LOC107772234</name>
</gene>
<dbReference type="PANTHER" id="PTHR11439">
    <property type="entry name" value="GAG-POL-RELATED RETROTRANSPOSON"/>
    <property type="match status" value="1"/>
</dbReference>
<evidence type="ECO:0000313" key="1">
    <source>
        <dbReference type="RefSeq" id="XP_016447212.1"/>
    </source>
</evidence>
<dbReference type="PANTHER" id="PTHR11439:SF463">
    <property type="entry name" value="REVERSE TRANSCRIPTASE TY1_COPIA-TYPE DOMAIN-CONTAINING PROTEIN"/>
    <property type="match status" value="1"/>
</dbReference>
<protein>
    <submittedName>
        <fullName evidence="1">Uncharacterized mitochondrial protein AtMg00810-like</fullName>
    </submittedName>
</protein>
<proteinExistence type="predicted"/>
<sequence length="215" mass="24302">MADAKPISSPAEPGSRLNLSGDPLPDAHLYHSVFGALQYVTITRPEISYAVNRVCQFMQSPTMVFLDAGWISDLDDSRSQHGFALFYGGNFISWSSRKQKILARSSTEAEYRALAFATTELIWVQQLISELRAPLTSPPIVLCDNLSAQFLSRNPVIHQRPKHIRLDYHFVREKVEDQSLVVRYVSSQNQIADIFTKAVGTTRFLNLRSKLMVRS</sequence>